<evidence type="ECO:0008006" key="4">
    <source>
        <dbReference type="Google" id="ProtNLM"/>
    </source>
</evidence>
<evidence type="ECO:0000313" key="2">
    <source>
        <dbReference type="EMBL" id="KAJ9566755.1"/>
    </source>
</evidence>
<feature type="compositionally biased region" description="Basic and acidic residues" evidence="1">
    <location>
        <begin position="290"/>
        <end position="342"/>
    </location>
</feature>
<gene>
    <name evidence="2" type="ORF">OSB04_002721</name>
</gene>
<reference evidence="2" key="1">
    <citation type="submission" date="2023-03" db="EMBL/GenBank/DDBJ databases">
        <title>Chromosome-scale reference genome and RAD-based genetic map of yellow starthistle (Centaurea solstitialis) reveal putative structural variation and QTLs associated with invader traits.</title>
        <authorList>
            <person name="Reatini B."/>
            <person name="Cang F.A."/>
            <person name="Jiang Q."/>
            <person name="Mckibben M.T.W."/>
            <person name="Barker M.S."/>
            <person name="Rieseberg L.H."/>
            <person name="Dlugosch K.M."/>
        </authorList>
    </citation>
    <scope>NUCLEOTIDE SEQUENCE</scope>
    <source>
        <strain evidence="2">CAN-66</strain>
        <tissue evidence="2">Leaf</tissue>
    </source>
</reference>
<dbReference type="Pfam" id="PF08642">
    <property type="entry name" value="Rxt3"/>
    <property type="match status" value="1"/>
</dbReference>
<feature type="compositionally biased region" description="Basic and acidic residues" evidence="1">
    <location>
        <begin position="221"/>
        <end position="256"/>
    </location>
</feature>
<sequence length="876" mass="99041">MSGTPNKRLHEDSGGGHSSLSRYSHMQDDSGTGSASMGGSNSKLTNPSAPADYGSFDIGYGPGVMPKVPRTEPREMDNRRSPYYRMLPSSMVVSQSDHAVNPEERVELRDSRDNNVRDLKGEGRDVKAESKDLYQGAKSDKDVRYANRGDDHKDAKYERDAYSDYRNEMKTDKDAYNSVNNHLNWKDSKEHHRAWKYPDASGGSLDSWHVSRSNVHGQAEIARESLTTEEKDYTEAHEAVSENKVDVKGEDRMKERDRKRKDGKHREWGENNKEEAEGRNNLQVGNINNEIKDPTKEERETEKWEKEKDLSKDKDKLRDKDKDHTKRESWVVNEKEGLQNEKEDMDVSSSRALEQENLSLEQRKQKSTDSWKDLDKESKDRRVERDADIEGERSERRNKGFDKDSDDGGVDVEGSADREREAFSYGVQQRKRMLRPRGSPQVGNRDPRFRSRPQDNDGSSGKPDVSTVVYRVGECMQELIKLWKEYESSVPDKTPESSQSGPTLEIRIPAEHVSATNRQVKGGQLWGTDIYTDDSDLVAVLMHTGYCRPTASPPPPTIQELRATVRILPPQDCYVSTLRNNVRSRAWGAAIGCSFRLERCYIVKKGGGTIDLEPCLTHTSTVEPTLAPVVVERTMTTRAAASNALRQQRFVREVTLQYNLCNEPWIKYSISAIADKGLKKPQFTSARLKKGEVVYLESRRRRYELCYNGEKMVETVNTNGGAGDTDANANGNSNVNMNLMDVFRWSECKKALPQTVMRSIGIPLPPEHLQPGNQTPTCLSTFQTRKRSGYRDDLKLLVKLFRKQVMVKKPRRMAVGGSVAVLQEPWFSAAVSHQPPSIAASPPEQASFLHRYGTPVGNDPPVRFSGKVSPLPLLIL</sequence>
<feature type="compositionally biased region" description="Basic and acidic residues" evidence="1">
    <location>
        <begin position="69"/>
        <end position="80"/>
    </location>
</feature>
<dbReference type="InterPro" id="IPR036609">
    <property type="entry name" value="LCCL_sf"/>
</dbReference>
<feature type="compositionally biased region" description="Basic and acidic residues" evidence="1">
    <location>
        <begin position="264"/>
        <end position="278"/>
    </location>
</feature>
<feature type="compositionally biased region" description="Polar residues" evidence="1">
    <location>
        <begin position="347"/>
        <end position="360"/>
    </location>
</feature>
<proteinExistence type="predicted"/>
<evidence type="ECO:0000313" key="3">
    <source>
        <dbReference type="Proteomes" id="UP001172457"/>
    </source>
</evidence>
<feature type="compositionally biased region" description="Basic and acidic residues" evidence="1">
    <location>
        <begin position="445"/>
        <end position="455"/>
    </location>
</feature>
<feature type="region of interest" description="Disordered" evidence="1">
    <location>
        <begin position="93"/>
        <end position="152"/>
    </location>
</feature>
<feature type="region of interest" description="Disordered" evidence="1">
    <location>
        <begin position="1"/>
        <end position="80"/>
    </location>
</feature>
<feature type="compositionally biased region" description="Basic and acidic residues" evidence="1">
    <location>
        <begin position="100"/>
        <end position="152"/>
    </location>
</feature>
<feature type="compositionally biased region" description="Basic and acidic residues" evidence="1">
    <location>
        <begin position="361"/>
        <end position="403"/>
    </location>
</feature>
<evidence type="ECO:0000256" key="1">
    <source>
        <dbReference type="SAM" id="MobiDB-lite"/>
    </source>
</evidence>
<dbReference type="SUPFAM" id="SSF69848">
    <property type="entry name" value="LCCL domain"/>
    <property type="match status" value="1"/>
</dbReference>
<keyword evidence="3" id="KW-1185">Reference proteome</keyword>
<dbReference type="Proteomes" id="UP001172457">
    <property type="component" value="Chromosome 1"/>
</dbReference>
<accession>A0AA38U576</accession>
<feature type="region of interest" description="Disordered" evidence="1">
    <location>
        <begin position="188"/>
        <end position="466"/>
    </location>
</feature>
<dbReference type="AlphaFoldDB" id="A0AA38U576"/>
<feature type="compositionally biased region" description="Polar residues" evidence="1">
    <location>
        <begin position="280"/>
        <end position="289"/>
    </location>
</feature>
<dbReference type="EMBL" id="JARYMX010000001">
    <property type="protein sequence ID" value="KAJ9566755.1"/>
    <property type="molecule type" value="Genomic_DNA"/>
</dbReference>
<name>A0AA38U576_9ASTR</name>
<protein>
    <recommendedName>
        <fullName evidence="4">Histone deacetylation protein Rxt3</fullName>
    </recommendedName>
</protein>
<comment type="caution">
    <text evidence="2">The sequence shown here is derived from an EMBL/GenBank/DDBJ whole genome shotgun (WGS) entry which is preliminary data.</text>
</comment>
<dbReference type="Gene3D" id="2.170.130.20">
    <property type="entry name" value="LCCL-like domain"/>
    <property type="match status" value="1"/>
</dbReference>
<dbReference type="InterPro" id="IPR013951">
    <property type="entry name" value="Rxt3"/>
</dbReference>
<feature type="compositionally biased region" description="Polar residues" evidence="1">
    <location>
        <begin position="18"/>
        <end position="48"/>
    </location>
</feature>
<organism evidence="2 3">
    <name type="scientific">Centaurea solstitialis</name>
    <name type="common">yellow star-thistle</name>
    <dbReference type="NCBI Taxonomy" id="347529"/>
    <lineage>
        <taxon>Eukaryota</taxon>
        <taxon>Viridiplantae</taxon>
        <taxon>Streptophyta</taxon>
        <taxon>Embryophyta</taxon>
        <taxon>Tracheophyta</taxon>
        <taxon>Spermatophyta</taxon>
        <taxon>Magnoliopsida</taxon>
        <taxon>eudicotyledons</taxon>
        <taxon>Gunneridae</taxon>
        <taxon>Pentapetalae</taxon>
        <taxon>asterids</taxon>
        <taxon>campanulids</taxon>
        <taxon>Asterales</taxon>
        <taxon>Asteraceae</taxon>
        <taxon>Carduoideae</taxon>
        <taxon>Cardueae</taxon>
        <taxon>Centaureinae</taxon>
        <taxon>Centaurea</taxon>
    </lineage>
</organism>